<keyword evidence="3 6" id="KW-0812">Transmembrane</keyword>
<comment type="subcellular location">
    <subcellularLocation>
        <location evidence="1 6">Membrane</location>
        <topology evidence="1 6">Multi-pass membrane protein</topology>
    </subcellularLocation>
</comment>
<proteinExistence type="inferred from homology"/>
<feature type="transmembrane region" description="Helical" evidence="6">
    <location>
        <begin position="599"/>
        <end position="624"/>
    </location>
</feature>
<dbReference type="InterPro" id="IPR038900">
    <property type="entry name" value="TMC"/>
</dbReference>
<dbReference type="GO" id="GO:0005886">
    <property type="term" value="C:plasma membrane"/>
    <property type="evidence" value="ECO:0007669"/>
    <property type="project" value="InterPro"/>
</dbReference>
<evidence type="ECO:0000259" key="8">
    <source>
        <dbReference type="Pfam" id="PF07810"/>
    </source>
</evidence>
<feature type="domain" description="TMC" evidence="8">
    <location>
        <begin position="491"/>
        <end position="597"/>
    </location>
</feature>
<evidence type="ECO:0000256" key="4">
    <source>
        <dbReference type="ARBA" id="ARBA00022989"/>
    </source>
</evidence>
<feature type="region of interest" description="Disordered" evidence="7">
    <location>
        <begin position="149"/>
        <end position="172"/>
    </location>
</feature>
<dbReference type="PANTHER" id="PTHR23302:SF4">
    <property type="entry name" value="TRANSMEMBRANE CHANNEL-LIKE PROTEIN 6"/>
    <property type="match status" value="1"/>
</dbReference>
<dbReference type="Ensembl" id="ENSVKKT00000006477.1">
    <property type="protein sequence ID" value="ENSVKKP00000006313.1"/>
    <property type="gene ID" value="ENSVKKG00000004574.1"/>
</dbReference>
<keyword evidence="4 6" id="KW-1133">Transmembrane helix</keyword>
<reference evidence="9" key="2">
    <citation type="submission" date="2025-09" db="UniProtKB">
        <authorList>
            <consortium name="Ensembl"/>
        </authorList>
    </citation>
    <scope>IDENTIFICATION</scope>
</reference>
<name>A0A8D2J4B2_VARKO</name>
<feature type="transmembrane region" description="Helical" evidence="6">
    <location>
        <begin position="461"/>
        <end position="480"/>
    </location>
</feature>
<evidence type="ECO:0000313" key="9">
    <source>
        <dbReference type="Ensembl" id="ENSVKKP00000006313.1"/>
    </source>
</evidence>
<feature type="transmembrane region" description="Helical" evidence="6">
    <location>
        <begin position="500"/>
        <end position="525"/>
    </location>
</feature>
<dbReference type="Proteomes" id="UP000694545">
    <property type="component" value="Unplaced"/>
</dbReference>
<sequence>FHQLIEEQSWLAEQELMEMRDLASGENLAYVASSRQTGAEEAPDQKDFSTATLRILASMPSRTIGRSRGAILSQYYNRTARLRRRGSRGPLQELSRSARPSIRQLDLELDSTHEEEDGKRSLLVKELQNLPASQRISLLQAMPLSLTEKRGLRQDSSGHSGTLRKPKSTGPLSCSSQLKYCIMIGLRNLWYGLLSFPHTLQPWHYSLKQIGGRFGSSILSYFLFLKTLLLFNLLFFLLLLVFVVAVQAAYPSASPNSEAFRGLELLTGAGHFTQTLMYYGYYSNFTLNDPCASSFNSTRCRQNRDVQMPYNMPLAYVFVTGVAFFVTCILLLYSMSRSFGISYRMNSASGDLALKVFCAWDYKVIQKRSVRLQSENICTHLKASAELEWFRLQKCSMVGNGLLEKSGCWHFEDRRSVSLEALLLALPVLVSLINLLMSYMYNLLAVWEKQEHPGLKVYVAISRNLILKMVILGLLCYHWLSRKVTSSKIQCWETFVGQELYRLVVMDFIFSLLDTLFGELMWRVILEKKLQNKRRPEFDIARNVLELIYGQTLIWLGVFFAPLLPVVQILKLLLLFYIKKTSLMRNCQSPSKPWRASHMSTVFITLLCFPSFLGASIFLSYTIWTVKPSETCGPFQTHETIYDSGKTWIVQLEQSNPNLSWFTWIHQHLIQNSFFLFLIAGILLAAIYLNVQVVNGQRRIISLLKEQIDNEGEDKRFLIQNAEQRRGWKCAVNGLKG</sequence>
<dbReference type="OMA" id="FSHTLMY"/>
<comment type="similarity">
    <text evidence="2 6">Belongs to the TMC family.</text>
</comment>
<evidence type="ECO:0000313" key="10">
    <source>
        <dbReference type="Proteomes" id="UP000694545"/>
    </source>
</evidence>
<feature type="transmembrane region" description="Helical" evidence="6">
    <location>
        <begin position="223"/>
        <end position="250"/>
    </location>
</feature>
<accession>A0A8D2J4B2</accession>
<evidence type="ECO:0000256" key="3">
    <source>
        <dbReference type="ARBA" id="ARBA00022692"/>
    </source>
</evidence>
<dbReference type="GO" id="GO:0008381">
    <property type="term" value="F:mechanosensitive monoatomic ion channel activity"/>
    <property type="evidence" value="ECO:0007669"/>
    <property type="project" value="TreeGrafter"/>
</dbReference>
<evidence type="ECO:0000256" key="7">
    <source>
        <dbReference type="SAM" id="MobiDB-lite"/>
    </source>
</evidence>
<evidence type="ECO:0000256" key="2">
    <source>
        <dbReference type="ARBA" id="ARBA00006510"/>
    </source>
</evidence>
<feature type="transmembrane region" description="Helical" evidence="6">
    <location>
        <begin position="669"/>
        <end position="691"/>
    </location>
</feature>
<dbReference type="PANTHER" id="PTHR23302">
    <property type="entry name" value="TRANSMEMBRANE CHANNEL-RELATED"/>
    <property type="match status" value="1"/>
</dbReference>
<evidence type="ECO:0000256" key="1">
    <source>
        <dbReference type="ARBA" id="ARBA00004141"/>
    </source>
</evidence>
<dbReference type="Pfam" id="PF07810">
    <property type="entry name" value="TMC"/>
    <property type="match status" value="1"/>
</dbReference>
<feature type="transmembrane region" description="Helical" evidence="6">
    <location>
        <begin position="314"/>
        <end position="335"/>
    </location>
</feature>
<keyword evidence="10" id="KW-1185">Reference proteome</keyword>
<feature type="transmembrane region" description="Helical" evidence="6">
    <location>
        <begin position="553"/>
        <end position="578"/>
    </location>
</feature>
<evidence type="ECO:0000256" key="6">
    <source>
        <dbReference type="RuleBase" id="RU310713"/>
    </source>
</evidence>
<organism evidence="9 10">
    <name type="scientific">Varanus komodoensis</name>
    <name type="common">Komodo dragon</name>
    <dbReference type="NCBI Taxonomy" id="61221"/>
    <lineage>
        <taxon>Eukaryota</taxon>
        <taxon>Metazoa</taxon>
        <taxon>Chordata</taxon>
        <taxon>Craniata</taxon>
        <taxon>Vertebrata</taxon>
        <taxon>Euteleostomi</taxon>
        <taxon>Lepidosauria</taxon>
        <taxon>Squamata</taxon>
        <taxon>Bifurcata</taxon>
        <taxon>Unidentata</taxon>
        <taxon>Episquamata</taxon>
        <taxon>Toxicofera</taxon>
        <taxon>Anguimorpha</taxon>
        <taxon>Paleoanguimorpha</taxon>
        <taxon>Varanoidea</taxon>
        <taxon>Varanidae</taxon>
        <taxon>Varanus</taxon>
    </lineage>
</organism>
<reference evidence="9" key="1">
    <citation type="submission" date="2025-08" db="UniProtKB">
        <authorList>
            <consortium name="Ensembl"/>
        </authorList>
    </citation>
    <scope>IDENTIFICATION</scope>
</reference>
<feature type="transmembrane region" description="Helical" evidence="6">
    <location>
        <begin position="421"/>
        <end position="441"/>
    </location>
</feature>
<dbReference type="InterPro" id="IPR012496">
    <property type="entry name" value="TMC_dom"/>
</dbReference>
<protein>
    <recommendedName>
        <fullName evidence="6">Transmembrane channel-like protein</fullName>
    </recommendedName>
</protein>
<dbReference type="AlphaFoldDB" id="A0A8D2J4B2"/>
<keyword evidence="5 6" id="KW-0472">Membrane</keyword>
<evidence type="ECO:0000256" key="5">
    <source>
        <dbReference type="ARBA" id="ARBA00023136"/>
    </source>
</evidence>